<dbReference type="RefSeq" id="WP_171469998.1">
    <property type="nucleotide sequence ID" value="NZ_CP053452.2"/>
</dbReference>
<dbReference type="Gene3D" id="1.10.1200.10">
    <property type="entry name" value="ACP-like"/>
    <property type="match status" value="1"/>
</dbReference>
<protein>
    <recommendedName>
        <fullName evidence="3">Carrier domain-containing protein</fullName>
    </recommendedName>
</protein>
<dbReference type="AlphaFoldDB" id="A0A6M5YJZ0"/>
<keyword evidence="2" id="KW-1185">Reference proteome</keyword>
<dbReference type="Proteomes" id="UP000503447">
    <property type="component" value="Chromosome"/>
</dbReference>
<organism evidence="1 2">
    <name type="scientific">Frigoriglobus tundricola</name>
    <dbReference type="NCBI Taxonomy" id="2774151"/>
    <lineage>
        <taxon>Bacteria</taxon>
        <taxon>Pseudomonadati</taxon>
        <taxon>Planctomycetota</taxon>
        <taxon>Planctomycetia</taxon>
        <taxon>Gemmatales</taxon>
        <taxon>Gemmataceae</taxon>
        <taxon>Frigoriglobus</taxon>
    </lineage>
</organism>
<name>A0A6M5YJZ0_9BACT</name>
<dbReference type="SUPFAM" id="SSF47336">
    <property type="entry name" value="ACP-like"/>
    <property type="match status" value="1"/>
</dbReference>
<dbReference type="KEGG" id="ftj:FTUN_1408"/>
<dbReference type="EMBL" id="CP053452">
    <property type="protein sequence ID" value="QJW93894.1"/>
    <property type="molecule type" value="Genomic_DNA"/>
</dbReference>
<dbReference type="InterPro" id="IPR036736">
    <property type="entry name" value="ACP-like_sf"/>
</dbReference>
<proteinExistence type="predicted"/>
<gene>
    <name evidence="1" type="ORF">FTUN_1408</name>
</gene>
<evidence type="ECO:0000313" key="1">
    <source>
        <dbReference type="EMBL" id="QJW93894.1"/>
    </source>
</evidence>
<evidence type="ECO:0000313" key="2">
    <source>
        <dbReference type="Proteomes" id="UP000503447"/>
    </source>
</evidence>
<reference evidence="2" key="1">
    <citation type="submission" date="2020-05" db="EMBL/GenBank/DDBJ databases">
        <title>Frigoriglobus tundricola gen. nov., sp. nov., a psychrotolerant cellulolytic planctomycete of the family Gemmataceae with two divergent copies of 16S rRNA gene.</title>
        <authorList>
            <person name="Kulichevskaya I.S."/>
            <person name="Ivanova A.A."/>
            <person name="Naumoff D.G."/>
            <person name="Beletsky A.V."/>
            <person name="Rijpstra W.I.C."/>
            <person name="Sinninghe Damste J.S."/>
            <person name="Mardanov A.V."/>
            <person name="Ravin N.V."/>
            <person name="Dedysh S.N."/>
        </authorList>
    </citation>
    <scope>NUCLEOTIDE SEQUENCE [LARGE SCALE GENOMIC DNA]</scope>
    <source>
        <strain evidence="2">PL17</strain>
    </source>
</reference>
<evidence type="ECO:0008006" key="3">
    <source>
        <dbReference type="Google" id="ProtNLM"/>
    </source>
</evidence>
<accession>A0A6M5YJZ0</accession>
<sequence>MRTANDLMAELSLVVHRTFPDRDFSDPVDLQTRVFADLGLASIELVVLAEHLDAHFGRRLPFGTFLKGLRDRGAADLTLAELVAFLQHHVG</sequence>